<protein>
    <submittedName>
        <fullName evidence="3">Sporulation protein</fullName>
    </submittedName>
</protein>
<dbReference type="InterPro" id="IPR011990">
    <property type="entry name" value="TPR-like_helical_dom_sf"/>
</dbReference>
<dbReference type="Gene3D" id="3.30.70.1070">
    <property type="entry name" value="Sporulation related repeat"/>
    <property type="match status" value="1"/>
</dbReference>
<dbReference type="PANTHER" id="PTHR45011">
    <property type="entry name" value="DAP3-BINDING CELL DEATH ENHANCER 1"/>
    <property type="match status" value="1"/>
</dbReference>
<comment type="caution">
    <text evidence="3">The sequence shown here is derived from an EMBL/GenBank/DDBJ whole genome shotgun (WGS) entry which is preliminary data.</text>
</comment>
<dbReference type="InterPro" id="IPR006597">
    <property type="entry name" value="Sel1-like"/>
</dbReference>
<sequence length="334" mass="34756">MKLHKSGICAAVAALAVLLPAGAALADVKAGVDAWSAGNYDVAVREWREPARAGDADAQFNLAQAYRLGRGVPADDAQAETLYAQAAAQGHLRAADQYGLLLFQKGEREKAMPYVAGAAGRGDPRAQYLLGIAHFNGDLADKDWPRAYALLTLANSTGLPQAASALAQMDEYIPLEQRQQAQALAVSIRADAESRRARDLAAVDLALGAMEEPAALAPAPAPAPKPVQVHKAPVTVAALATPAPASPKPAAPKAPATKPAGEWKVQLGSFAVAGNADRMWRQLAARPELAGRDKLEKASGKLTVLYAAGYSSRSEAASACASLKRGGQDCLVTR</sequence>
<accession>A0A844Y2N6</accession>
<dbReference type="InterPro" id="IPR036680">
    <property type="entry name" value="SPOR-like_sf"/>
</dbReference>
<dbReference type="SUPFAM" id="SSF81901">
    <property type="entry name" value="HCP-like"/>
    <property type="match status" value="1"/>
</dbReference>
<evidence type="ECO:0000256" key="1">
    <source>
        <dbReference type="SAM" id="SignalP"/>
    </source>
</evidence>
<dbReference type="Pfam" id="PF05036">
    <property type="entry name" value="SPOR"/>
    <property type="match status" value="1"/>
</dbReference>
<dbReference type="OrthoDB" id="112232at2"/>
<dbReference type="GO" id="GO:0042834">
    <property type="term" value="F:peptidoglycan binding"/>
    <property type="evidence" value="ECO:0007669"/>
    <property type="project" value="InterPro"/>
</dbReference>
<gene>
    <name evidence="3" type="ORF">GRI42_08640</name>
</gene>
<dbReference type="RefSeq" id="WP_160609153.1">
    <property type="nucleotide sequence ID" value="NZ_WTYF01000004.1"/>
</dbReference>
<dbReference type="Gene3D" id="1.25.40.10">
    <property type="entry name" value="Tetratricopeptide repeat domain"/>
    <property type="match status" value="1"/>
</dbReference>
<dbReference type="EMBL" id="WTYF01000004">
    <property type="protein sequence ID" value="MXO51368.1"/>
    <property type="molecule type" value="Genomic_DNA"/>
</dbReference>
<keyword evidence="4" id="KW-1185">Reference proteome</keyword>
<evidence type="ECO:0000259" key="2">
    <source>
        <dbReference type="PROSITE" id="PS51724"/>
    </source>
</evidence>
<proteinExistence type="predicted"/>
<feature type="chain" id="PRO_5032734793" evidence="1">
    <location>
        <begin position="27"/>
        <end position="334"/>
    </location>
</feature>
<feature type="domain" description="SPOR" evidence="2">
    <location>
        <begin position="257"/>
        <end position="334"/>
    </location>
</feature>
<dbReference type="SUPFAM" id="SSF110997">
    <property type="entry name" value="Sporulation related repeat"/>
    <property type="match status" value="1"/>
</dbReference>
<dbReference type="AlphaFoldDB" id="A0A844Y2N6"/>
<organism evidence="3 4">
    <name type="scientific">Qipengyuania gaetbuli</name>
    <dbReference type="NCBI Taxonomy" id="266952"/>
    <lineage>
        <taxon>Bacteria</taxon>
        <taxon>Pseudomonadati</taxon>
        <taxon>Pseudomonadota</taxon>
        <taxon>Alphaproteobacteria</taxon>
        <taxon>Sphingomonadales</taxon>
        <taxon>Erythrobacteraceae</taxon>
        <taxon>Qipengyuania</taxon>
    </lineage>
</organism>
<dbReference type="SMART" id="SM00671">
    <property type="entry name" value="SEL1"/>
    <property type="match status" value="2"/>
</dbReference>
<dbReference type="Proteomes" id="UP000444185">
    <property type="component" value="Unassembled WGS sequence"/>
</dbReference>
<dbReference type="InterPro" id="IPR007730">
    <property type="entry name" value="SPOR-like_dom"/>
</dbReference>
<dbReference type="InterPro" id="IPR052748">
    <property type="entry name" value="ISR_Activator"/>
</dbReference>
<dbReference type="PROSITE" id="PS51724">
    <property type="entry name" value="SPOR"/>
    <property type="match status" value="1"/>
</dbReference>
<name>A0A844Y2N6_9SPHN</name>
<evidence type="ECO:0000313" key="4">
    <source>
        <dbReference type="Proteomes" id="UP000444185"/>
    </source>
</evidence>
<reference evidence="3 4" key="1">
    <citation type="submission" date="2019-12" db="EMBL/GenBank/DDBJ databases">
        <title>Genomic-based taxomic classification of the family Erythrobacteraceae.</title>
        <authorList>
            <person name="Xu L."/>
        </authorList>
    </citation>
    <scope>NUCLEOTIDE SEQUENCE [LARGE SCALE GENOMIC DNA]</scope>
    <source>
        <strain evidence="3 4">DSM 16225</strain>
    </source>
</reference>
<evidence type="ECO:0000313" key="3">
    <source>
        <dbReference type="EMBL" id="MXO51368.1"/>
    </source>
</evidence>
<dbReference type="PANTHER" id="PTHR45011:SF1">
    <property type="entry name" value="DAP3-BINDING CELL DEATH ENHANCER 1"/>
    <property type="match status" value="1"/>
</dbReference>
<dbReference type="Pfam" id="PF08238">
    <property type="entry name" value="Sel1"/>
    <property type="match status" value="2"/>
</dbReference>
<feature type="signal peptide" evidence="1">
    <location>
        <begin position="1"/>
        <end position="26"/>
    </location>
</feature>
<keyword evidence="1" id="KW-0732">Signal</keyword>